<accession>A0A060RLE7</accession>
<proteinExistence type="predicted"/>
<dbReference type="AlphaFoldDB" id="A0A060RLE7"/>
<protein>
    <recommendedName>
        <fullName evidence="3">DUF4176 domain-containing protein</fullName>
    </recommendedName>
</protein>
<reference evidence="1 2" key="2">
    <citation type="submission" date="2014-05" db="EMBL/GenBank/DDBJ databases">
        <title>Genome sequence of Streptococcus gallolyticus.</title>
        <authorList>
            <person name="Del Campo R."/>
        </authorList>
    </citation>
    <scope>NUCLEOTIDE SEQUENCE [LARGE SCALE GENOMIC DNA]</scope>
    <source>
        <strain evidence="1 2">LMG17956</strain>
    </source>
</reference>
<organism evidence="1 2">
    <name type="scientific">Streptococcus gallolyticus</name>
    <dbReference type="NCBI Taxonomy" id="315405"/>
    <lineage>
        <taxon>Bacteria</taxon>
        <taxon>Bacillati</taxon>
        <taxon>Bacillota</taxon>
        <taxon>Bacilli</taxon>
        <taxon>Lactobacillales</taxon>
        <taxon>Streptococcaceae</taxon>
        <taxon>Streptococcus</taxon>
    </lineage>
</organism>
<evidence type="ECO:0000313" key="1">
    <source>
        <dbReference type="EMBL" id="CDO18895.1"/>
    </source>
</evidence>
<sequence>MQNEWLTLLRKALENLPITDEDIVFLENLALVFSGHPDIFKACHLAYLDEEKEYHYHPVIGAPYDFIFDYTLGQVTIYQSDKQLILELPIFQSYLSYVDLLFGKIYPVGSIVELDKELLPDDLVAAFARENMDFNVVISGRRVLINNQTSYVDYVGYIWPYGFDFEAHPLLLSHLFIKRVISEGYTDVRDKHYCDEELRRAYYYDKIFSVMYPKGEIYED</sequence>
<dbReference type="Proteomes" id="UP000027584">
    <property type="component" value="Unassembled WGS sequence"/>
</dbReference>
<evidence type="ECO:0008006" key="3">
    <source>
        <dbReference type="Google" id="ProtNLM"/>
    </source>
</evidence>
<name>A0A060RLE7_9STRE</name>
<gene>
    <name evidence="1" type="ORF">BN963_SGAL_02102</name>
</gene>
<dbReference type="InterPro" id="IPR025233">
    <property type="entry name" value="DUF4176"/>
</dbReference>
<dbReference type="Pfam" id="PF13780">
    <property type="entry name" value="DUF4176"/>
    <property type="match status" value="1"/>
</dbReference>
<comment type="caution">
    <text evidence="1">The sequence shown here is derived from an EMBL/GenBank/DDBJ whole genome shotgun (WGS) entry which is preliminary data.</text>
</comment>
<evidence type="ECO:0000313" key="2">
    <source>
        <dbReference type="Proteomes" id="UP000027584"/>
    </source>
</evidence>
<reference evidence="1 2" key="1">
    <citation type="submission" date="2014-02" db="EMBL/GenBank/DDBJ databases">
        <authorList>
            <person name="Manrique M."/>
        </authorList>
    </citation>
    <scope>NUCLEOTIDE SEQUENCE [LARGE SCALE GENOMIC DNA]</scope>
    <source>
        <strain evidence="1 2">LMG17956</strain>
    </source>
</reference>
<dbReference type="EMBL" id="CCBC010000208">
    <property type="protein sequence ID" value="CDO18895.1"/>
    <property type="molecule type" value="Genomic_DNA"/>
</dbReference>